<name>A0A1L7XWE5_9HELO</name>
<dbReference type="PANTHER" id="PTHR43201">
    <property type="entry name" value="ACYL-COA SYNTHETASE"/>
    <property type="match status" value="1"/>
</dbReference>
<dbReference type="OrthoDB" id="10253869at2759"/>
<dbReference type="SUPFAM" id="SSF56801">
    <property type="entry name" value="Acetyl-CoA synthetase-like"/>
    <property type="match status" value="1"/>
</dbReference>
<proteinExistence type="inferred from homology"/>
<evidence type="ECO:0000256" key="2">
    <source>
        <dbReference type="ARBA" id="ARBA00022450"/>
    </source>
</evidence>
<dbReference type="Proteomes" id="UP000184330">
    <property type="component" value="Unassembled WGS sequence"/>
</dbReference>
<sequence length="1220" mass="136565">MSKQNISSSNDQLAECHGLPLLDLNQSVWDMFLSTAIKYPQRTAVVSLWQPKLHLENLVRRETETSLKGGELTEPEFVLQWNYEELLKAVEVLTEWLQRQGCLEGQTLVTFLWNSAEWVLFFWAAARLRMTFVPLDPRTLEQTADEYIRRLRPSLLVVQDEAAVDVLDRASPHLRDVKVRISCTTSPSESWTSLCTLPSHHFDARPFEKGSTPGQELALIVFTSGTTSTPKGCPHTAENIWSASFDFDPDKDKNMIEKWLVHTPVSHIFAINNTLRSFRYGGTIVFPSKAFDIHASLKALELHQCTRMAAVPTLVQGLLSLPSFPGKERLALHYVTLAGTLIKDEDVRMCKRFGSDAVIQAYGMSEGAPTMSWLRDDPFLESGHYPGVGKVLPGCRMRVCLPESREVVNRNVPGELHIGGTSVISGYLDGADPEAFYTDEYGSWLRTGDQATIDENGAVQILGRYKDLIIRGGENIAPVKIEECLGQVAGLYSQVVGLPDFIAGEVPVAVVQSLKSSSKADIMRLVEHLGPSYALAAVTTLEELSIEQYPMTPAGKVRKNILKDLVAKHFGIASNEPDKRTSPPEDFIGPLTPPTSEGPEEVLSVNLEPLNLDKESTEVDETTKQLMEIWATLVISAPSKDDPIFDFADSITLLRYCDKVWRSLGKKLYLQDFIVHDTVERQAQLLQSRDAATKDSEGDTSVALSASEMARKKNGPPGVADMVHVNGDPRRFIDTRLATSRVLKGLGLSWEADVEDVLPIKASFWAFAHGPRPQSFRHRIAFRIDGRSPENIRKALEKGLSSRPMFRTILVRLPDTTPIHVVVRPGKTLYDILITEKAGLDEATIRETILDDSGESFSSIQMFQAVVAPCQDSTTLILTYNHSVFDAMSMVPWMRDLDMLVNDPNMTLLALTPFKLFADMVYSHQESMPATLDVQYFVKRFSGVNKQTKAFWPPQRAPGWMIATDQDSEHRAARMKVRKAEPIRYPRVVTKSKIPHMTALKAMNVQPVNVVKTAIALFNIQQTGQEYAFFNNLDAGRSWPFMPAWIPLPPAMSIDGPTMEWTGNMIRILPGETVEHLLNRIRDDQEELSLHAHAPLFRVLDSLGTEGPFVMDALLRQSFNWDISLQYLNGNKYGNVDLTTLKLIERVDWPDGGFFWEAGMLSADELCVLATWDDAQLSLAEAEGHVESLNKIIQWITTPENWVKPVGKLLKVLYDIGRKD</sequence>
<comment type="similarity">
    <text evidence="1">Belongs to the ATP-dependent AMP-binding enzyme family.</text>
</comment>
<keyword evidence="2" id="KW-0596">Phosphopantetheine</keyword>
<dbReference type="InterPro" id="IPR000873">
    <property type="entry name" value="AMP-dep_synth/lig_dom"/>
</dbReference>
<dbReference type="InterPro" id="IPR045851">
    <property type="entry name" value="AMP-bd_C_sf"/>
</dbReference>
<dbReference type="InterPro" id="IPR023213">
    <property type="entry name" value="CAT-like_dom_sf"/>
</dbReference>
<dbReference type="GO" id="GO:0006631">
    <property type="term" value="P:fatty acid metabolic process"/>
    <property type="evidence" value="ECO:0007669"/>
    <property type="project" value="TreeGrafter"/>
</dbReference>
<dbReference type="Gene3D" id="3.30.559.10">
    <property type="entry name" value="Chloramphenicol acetyltransferase-like domain"/>
    <property type="match status" value="1"/>
</dbReference>
<evidence type="ECO:0000259" key="5">
    <source>
        <dbReference type="Pfam" id="PF00501"/>
    </source>
</evidence>
<dbReference type="SUPFAM" id="SSF52777">
    <property type="entry name" value="CoA-dependent acyltransferases"/>
    <property type="match status" value="2"/>
</dbReference>
<accession>A0A1L7XWE5</accession>
<evidence type="ECO:0000313" key="7">
    <source>
        <dbReference type="Proteomes" id="UP000184330"/>
    </source>
</evidence>
<reference evidence="6 7" key="1">
    <citation type="submission" date="2016-03" db="EMBL/GenBank/DDBJ databases">
        <authorList>
            <person name="Ploux O."/>
        </authorList>
    </citation>
    <scope>NUCLEOTIDE SEQUENCE [LARGE SCALE GENOMIC DNA]</scope>
    <source>
        <strain evidence="6 7">UAMH 11012</strain>
    </source>
</reference>
<keyword evidence="3" id="KW-0597">Phosphoprotein</keyword>
<dbReference type="CDD" id="cd04433">
    <property type="entry name" value="AFD_class_I"/>
    <property type="match status" value="1"/>
</dbReference>
<dbReference type="PROSITE" id="PS00455">
    <property type="entry name" value="AMP_BINDING"/>
    <property type="match status" value="1"/>
</dbReference>
<dbReference type="InterPro" id="IPR020845">
    <property type="entry name" value="AMP-binding_CS"/>
</dbReference>
<dbReference type="Gene3D" id="3.30.300.30">
    <property type="match status" value="1"/>
</dbReference>
<dbReference type="STRING" id="576137.A0A1L7XWE5"/>
<dbReference type="AlphaFoldDB" id="A0A1L7XWE5"/>
<keyword evidence="4 6" id="KW-0436">Ligase</keyword>
<protein>
    <submittedName>
        <fullName evidence="6">Related to long-chain-fatty-acid-CoA ligase</fullName>
    </submittedName>
</protein>
<dbReference type="Gene3D" id="3.40.50.12780">
    <property type="entry name" value="N-terminal domain of ligase-like"/>
    <property type="match status" value="1"/>
</dbReference>
<dbReference type="Pfam" id="PF00501">
    <property type="entry name" value="AMP-binding"/>
    <property type="match status" value="1"/>
</dbReference>
<evidence type="ECO:0000256" key="3">
    <source>
        <dbReference type="ARBA" id="ARBA00022553"/>
    </source>
</evidence>
<dbReference type="Gene3D" id="3.30.559.30">
    <property type="entry name" value="Nonribosomal peptide synthetase, condensation domain"/>
    <property type="match status" value="1"/>
</dbReference>
<evidence type="ECO:0000313" key="6">
    <source>
        <dbReference type="EMBL" id="CZR69382.1"/>
    </source>
</evidence>
<dbReference type="GO" id="GO:0031956">
    <property type="term" value="F:medium-chain fatty acid-CoA ligase activity"/>
    <property type="evidence" value="ECO:0007669"/>
    <property type="project" value="TreeGrafter"/>
</dbReference>
<gene>
    <name evidence="6" type="ORF">PAC_19282</name>
</gene>
<dbReference type="PANTHER" id="PTHR43201:SF5">
    <property type="entry name" value="MEDIUM-CHAIN ACYL-COA LIGASE ACSF2, MITOCHONDRIAL"/>
    <property type="match status" value="1"/>
</dbReference>
<evidence type="ECO:0000256" key="1">
    <source>
        <dbReference type="ARBA" id="ARBA00006432"/>
    </source>
</evidence>
<organism evidence="6 7">
    <name type="scientific">Phialocephala subalpina</name>
    <dbReference type="NCBI Taxonomy" id="576137"/>
    <lineage>
        <taxon>Eukaryota</taxon>
        <taxon>Fungi</taxon>
        <taxon>Dikarya</taxon>
        <taxon>Ascomycota</taxon>
        <taxon>Pezizomycotina</taxon>
        <taxon>Leotiomycetes</taxon>
        <taxon>Helotiales</taxon>
        <taxon>Mollisiaceae</taxon>
        <taxon>Phialocephala</taxon>
        <taxon>Phialocephala fortinii species complex</taxon>
    </lineage>
</organism>
<evidence type="ECO:0000256" key="4">
    <source>
        <dbReference type="ARBA" id="ARBA00022598"/>
    </source>
</evidence>
<feature type="domain" description="AMP-dependent synthetase/ligase" evidence="5">
    <location>
        <begin position="80"/>
        <end position="428"/>
    </location>
</feature>
<dbReference type="EMBL" id="FJOG01000069">
    <property type="protein sequence ID" value="CZR69382.1"/>
    <property type="molecule type" value="Genomic_DNA"/>
</dbReference>
<dbReference type="InterPro" id="IPR042099">
    <property type="entry name" value="ANL_N_sf"/>
</dbReference>
<keyword evidence="7" id="KW-1185">Reference proteome</keyword>